<protein>
    <submittedName>
        <fullName evidence="2">Uncharacterized protein</fullName>
    </submittedName>
</protein>
<sequence>MLPIGIHPGFLIVLLVPIVLLVAGAFAAGWAFRKGWEKGGPRTERDPAPK</sequence>
<accession>A0A934KCY3</accession>
<dbReference type="AlphaFoldDB" id="A0A934KCY3"/>
<dbReference type="RefSeq" id="WP_338205034.1">
    <property type="nucleotide sequence ID" value="NZ_JAEKNR010000232.1"/>
</dbReference>
<organism evidence="2 3">
    <name type="scientific">Candidatus Nephthysia bennettiae</name>
    <dbReference type="NCBI Taxonomy" id="3127016"/>
    <lineage>
        <taxon>Bacteria</taxon>
        <taxon>Bacillati</taxon>
        <taxon>Candidatus Dormiibacterota</taxon>
        <taxon>Candidatus Dormibacteria</taxon>
        <taxon>Candidatus Dormibacterales</taxon>
        <taxon>Candidatus Dormibacteraceae</taxon>
        <taxon>Candidatus Nephthysia</taxon>
    </lineage>
</organism>
<keyword evidence="1" id="KW-0812">Transmembrane</keyword>
<dbReference type="Proteomes" id="UP000612893">
    <property type="component" value="Unassembled WGS sequence"/>
</dbReference>
<evidence type="ECO:0000313" key="2">
    <source>
        <dbReference type="EMBL" id="MBJ7601006.1"/>
    </source>
</evidence>
<feature type="transmembrane region" description="Helical" evidence="1">
    <location>
        <begin position="6"/>
        <end position="32"/>
    </location>
</feature>
<comment type="caution">
    <text evidence="2">The sequence shown here is derived from an EMBL/GenBank/DDBJ whole genome shotgun (WGS) entry which is preliminary data.</text>
</comment>
<evidence type="ECO:0000256" key="1">
    <source>
        <dbReference type="SAM" id="Phobius"/>
    </source>
</evidence>
<name>A0A934KCY3_9BACT</name>
<reference evidence="2" key="1">
    <citation type="submission" date="2020-10" db="EMBL/GenBank/DDBJ databases">
        <title>Ca. Dormibacterota MAGs.</title>
        <authorList>
            <person name="Montgomery K."/>
        </authorList>
    </citation>
    <scope>NUCLEOTIDE SEQUENCE [LARGE SCALE GENOMIC DNA]</scope>
    <source>
        <strain evidence="2">SC8812_S17_10</strain>
    </source>
</reference>
<dbReference type="EMBL" id="JAEKNR010000232">
    <property type="protein sequence ID" value="MBJ7601006.1"/>
    <property type="molecule type" value="Genomic_DNA"/>
</dbReference>
<evidence type="ECO:0000313" key="3">
    <source>
        <dbReference type="Proteomes" id="UP000612893"/>
    </source>
</evidence>
<keyword evidence="1" id="KW-1133">Transmembrane helix</keyword>
<proteinExistence type="predicted"/>
<keyword evidence="3" id="KW-1185">Reference proteome</keyword>
<gene>
    <name evidence="2" type="ORF">JF922_23415</name>
</gene>
<keyword evidence="1" id="KW-0472">Membrane</keyword>